<reference evidence="3 4" key="1">
    <citation type="submission" date="2015-12" db="EMBL/GenBank/DDBJ databases">
        <title>The genome of Folsomia candida.</title>
        <authorList>
            <person name="Faddeeva A."/>
            <person name="Derks M.F."/>
            <person name="Anvar Y."/>
            <person name="Smit S."/>
            <person name="Van Straalen N."/>
            <person name="Roelofs D."/>
        </authorList>
    </citation>
    <scope>NUCLEOTIDE SEQUENCE [LARGE SCALE GENOMIC DNA]</scope>
    <source>
        <strain evidence="3 4">VU population</strain>
        <tissue evidence="3">Whole body</tissue>
    </source>
</reference>
<feature type="signal peptide" evidence="1">
    <location>
        <begin position="1"/>
        <end position="19"/>
    </location>
</feature>
<dbReference type="Proteomes" id="UP000198287">
    <property type="component" value="Unassembled WGS sequence"/>
</dbReference>
<dbReference type="Gene3D" id="4.10.530.10">
    <property type="entry name" value="Gamma-fibrinogen Carboxyl Terminal Fragment, domain 2"/>
    <property type="match status" value="1"/>
</dbReference>
<gene>
    <name evidence="3" type="ORF">Fcan01_10219</name>
</gene>
<dbReference type="InterPro" id="IPR014716">
    <property type="entry name" value="Fibrinogen_a/b/g_C_1"/>
</dbReference>
<proteinExistence type="predicted"/>
<keyword evidence="4" id="KW-1185">Reference proteome</keyword>
<dbReference type="PANTHER" id="PTHR19143">
    <property type="entry name" value="FIBRINOGEN/TENASCIN/ANGIOPOEITIN"/>
    <property type="match status" value="1"/>
</dbReference>
<protein>
    <submittedName>
        <fullName evidence="3">Tenascin-X</fullName>
    </submittedName>
</protein>
<dbReference type="STRING" id="158441.A0A226EBN3"/>
<dbReference type="Gene3D" id="3.90.215.10">
    <property type="entry name" value="Gamma Fibrinogen, chain A, domain 1"/>
    <property type="match status" value="1"/>
</dbReference>
<sequence>MATHYFLVGLLSLIAPLLAQHPDSIDNRVAILENKVSHLSSRILSLEYAFKEFSTQKPQNSIKIVHQTQHEPIEAQVPQKTPPTIINPAGVSDVGGDFRPKDCSEIMEELHSTQRHSTFYTIYPISRNRPLEVYCDMSTYGGGWTIVQRRGFDGLEREDFNRTWKEYAKGFGNLNGDYWLGLDNLAALTKYDDQEVLYEFLQADGSRRTVTYLNYEKFQVENADNFYRLHLAGYNQQYSTGLKYYLERQDGMLFSTRDKDNAGTNNRNCRHHSGWWLQSTICHRQPDLNMPYADGVLHLHKFSIVQDRDGVSIKIRAKKPAVH</sequence>
<comment type="caution">
    <text evidence="3">The sequence shown here is derived from an EMBL/GenBank/DDBJ whole genome shotgun (WGS) entry which is preliminary data.</text>
</comment>
<dbReference type="InterPro" id="IPR036056">
    <property type="entry name" value="Fibrinogen-like_C"/>
</dbReference>
<dbReference type="InterPro" id="IPR002181">
    <property type="entry name" value="Fibrinogen_a/b/g_C_dom"/>
</dbReference>
<dbReference type="InterPro" id="IPR050373">
    <property type="entry name" value="Fibrinogen_C-term_domain"/>
</dbReference>
<name>A0A226EBN3_FOLCA</name>
<dbReference type="PANTHER" id="PTHR19143:SF327">
    <property type="entry name" value="FI21813P1-RELATED"/>
    <property type="match status" value="1"/>
</dbReference>
<dbReference type="AlphaFoldDB" id="A0A226EBN3"/>
<evidence type="ECO:0000256" key="1">
    <source>
        <dbReference type="SAM" id="SignalP"/>
    </source>
</evidence>
<keyword evidence="1" id="KW-0732">Signal</keyword>
<dbReference type="SMART" id="SM00186">
    <property type="entry name" value="FBG"/>
    <property type="match status" value="1"/>
</dbReference>
<evidence type="ECO:0000313" key="3">
    <source>
        <dbReference type="EMBL" id="OXA55042.1"/>
    </source>
</evidence>
<dbReference type="NCBIfam" id="NF040941">
    <property type="entry name" value="GGGWT_bact"/>
    <property type="match status" value="1"/>
</dbReference>
<evidence type="ECO:0000313" key="4">
    <source>
        <dbReference type="Proteomes" id="UP000198287"/>
    </source>
</evidence>
<dbReference type="PROSITE" id="PS51406">
    <property type="entry name" value="FIBRINOGEN_C_2"/>
    <property type="match status" value="1"/>
</dbReference>
<dbReference type="Pfam" id="PF00147">
    <property type="entry name" value="Fibrinogen_C"/>
    <property type="match status" value="1"/>
</dbReference>
<dbReference type="OrthoDB" id="6145874at2759"/>
<dbReference type="SUPFAM" id="SSF56496">
    <property type="entry name" value="Fibrinogen C-terminal domain-like"/>
    <property type="match status" value="1"/>
</dbReference>
<feature type="domain" description="Fibrinogen C-terminal" evidence="2">
    <location>
        <begin position="94"/>
        <end position="295"/>
    </location>
</feature>
<evidence type="ECO:0000259" key="2">
    <source>
        <dbReference type="PROSITE" id="PS51406"/>
    </source>
</evidence>
<dbReference type="GO" id="GO:0005615">
    <property type="term" value="C:extracellular space"/>
    <property type="evidence" value="ECO:0007669"/>
    <property type="project" value="TreeGrafter"/>
</dbReference>
<accession>A0A226EBN3</accession>
<feature type="chain" id="PRO_5012285236" evidence="1">
    <location>
        <begin position="20"/>
        <end position="323"/>
    </location>
</feature>
<organism evidence="3 4">
    <name type="scientific">Folsomia candida</name>
    <name type="common">Springtail</name>
    <dbReference type="NCBI Taxonomy" id="158441"/>
    <lineage>
        <taxon>Eukaryota</taxon>
        <taxon>Metazoa</taxon>
        <taxon>Ecdysozoa</taxon>
        <taxon>Arthropoda</taxon>
        <taxon>Hexapoda</taxon>
        <taxon>Collembola</taxon>
        <taxon>Entomobryomorpha</taxon>
        <taxon>Isotomoidea</taxon>
        <taxon>Isotomidae</taxon>
        <taxon>Proisotominae</taxon>
        <taxon>Folsomia</taxon>
    </lineage>
</organism>
<dbReference type="EMBL" id="LNIX01000005">
    <property type="protein sequence ID" value="OXA55042.1"/>
    <property type="molecule type" value="Genomic_DNA"/>
</dbReference>
<dbReference type="OMA" id="EFHIASE"/>